<organism evidence="1 2">
    <name type="scientific">Streptomyces indicus</name>
    <dbReference type="NCBI Taxonomy" id="417292"/>
    <lineage>
        <taxon>Bacteria</taxon>
        <taxon>Bacillati</taxon>
        <taxon>Actinomycetota</taxon>
        <taxon>Actinomycetes</taxon>
        <taxon>Kitasatosporales</taxon>
        <taxon>Streptomycetaceae</taxon>
        <taxon>Streptomyces</taxon>
    </lineage>
</organism>
<dbReference type="STRING" id="417292.SAMN05421806_12645"/>
<reference evidence="1 2" key="1">
    <citation type="submission" date="2016-10" db="EMBL/GenBank/DDBJ databases">
        <authorList>
            <person name="de Groot N.N."/>
        </authorList>
    </citation>
    <scope>NUCLEOTIDE SEQUENCE [LARGE SCALE GENOMIC DNA]</scope>
    <source>
        <strain evidence="1 2">CGMCC 4.5727</strain>
    </source>
</reference>
<dbReference type="Proteomes" id="UP000199155">
    <property type="component" value="Unassembled WGS sequence"/>
</dbReference>
<gene>
    <name evidence="1" type="ORF">SAMN05421806_12645</name>
</gene>
<dbReference type="AlphaFoldDB" id="A0A1G9J010"/>
<accession>A0A1G9J010</accession>
<keyword evidence="2" id="KW-1185">Reference proteome</keyword>
<proteinExistence type="predicted"/>
<evidence type="ECO:0000313" key="2">
    <source>
        <dbReference type="Proteomes" id="UP000199155"/>
    </source>
</evidence>
<dbReference type="EMBL" id="FNFF01000026">
    <property type="protein sequence ID" value="SDL30848.1"/>
    <property type="molecule type" value="Genomic_DNA"/>
</dbReference>
<sequence>MNGSPGRNVSADAPSVDQVQVVLGECSAADAEAVFTVLREQFPSDRDPGGPLPAGSRTPAVWIGTFAAAHRPHPGPDVRLEGPVTAQLQGGPVAVARLREALEAAFAVADLGSASGDQEVDAQLRLS</sequence>
<name>A0A1G9J010_9ACTN</name>
<dbReference type="RefSeq" id="WP_245769719.1">
    <property type="nucleotide sequence ID" value="NZ_FNFF01000026.1"/>
</dbReference>
<evidence type="ECO:0000313" key="1">
    <source>
        <dbReference type="EMBL" id="SDL30848.1"/>
    </source>
</evidence>
<protein>
    <submittedName>
        <fullName evidence="1">Uncharacterized protein</fullName>
    </submittedName>
</protein>